<keyword evidence="1 2" id="KW-0238">DNA-binding</keyword>
<evidence type="ECO:0000313" key="4">
    <source>
        <dbReference type="EMBL" id="BCZ45450.1"/>
    </source>
</evidence>
<dbReference type="RefSeq" id="WP_224037049.1">
    <property type="nucleotide sequence ID" value="NZ_AP024849.1"/>
</dbReference>
<evidence type="ECO:0000313" key="5">
    <source>
        <dbReference type="Proteomes" id="UP000824633"/>
    </source>
</evidence>
<dbReference type="Gene3D" id="1.10.357.10">
    <property type="entry name" value="Tetracycline Repressor, domain 2"/>
    <property type="match status" value="1"/>
</dbReference>
<evidence type="ECO:0000256" key="1">
    <source>
        <dbReference type="ARBA" id="ARBA00023125"/>
    </source>
</evidence>
<evidence type="ECO:0000259" key="3">
    <source>
        <dbReference type="PROSITE" id="PS50977"/>
    </source>
</evidence>
<dbReference type="PROSITE" id="PS50977">
    <property type="entry name" value="HTH_TETR_2"/>
    <property type="match status" value="1"/>
</dbReference>
<name>A0ABN6ITC6_9CLOT</name>
<dbReference type="InterPro" id="IPR039532">
    <property type="entry name" value="TetR_C_Firmicutes"/>
</dbReference>
<feature type="DNA-binding region" description="H-T-H motif" evidence="2">
    <location>
        <begin position="36"/>
        <end position="55"/>
    </location>
</feature>
<organism evidence="4 5">
    <name type="scientific">Clostridium gelidum</name>
    <dbReference type="NCBI Taxonomy" id="704125"/>
    <lineage>
        <taxon>Bacteria</taxon>
        <taxon>Bacillati</taxon>
        <taxon>Bacillota</taxon>
        <taxon>Clostridia</taxon>
        <taxon>Eubacteriales</taxon>
        <taxon>Clostridiaceae</taxon>
        <taxon>Clostridium</taxon>
    </lineage>
</organism>
<dbReference type="EMBL" id="AP024849">
    <property type="protein sequence ID" value="BCZ45450.1"/>
    <property type="molecule type" value="Genomic_DNA"/>
</dbReference>
<dbReference type="PANTHER" id="PTHR43479:SF7">
    <property type="entry name" value="TETR-FAMILY TRANSCRIPTIONAL REGULATOR"/>
    <property type="match status" value="1"/>
</dbReference>
<dbReference type="SUPFAM" id="SSF46689">
    <property type="entry name" value="Homeodomain-like"/>
    <property type="match status" value="1"/>
</dbReference>
<sequence length="194" mass="22681">MDKYLEKKDRRIEKTQKSIRDALITLLAEKDASKITIKELAETANINRKTFYMHYSSIDDIFDKIANEAIEKFLLILDKCDFFYEQFDAYTFFTTLNNVLNEDFDFYQKLVHTNSHNFLLIKVKRILKDSIIEKLHKKLTTNEEVLNLYAEFIASGIISMYVEWLDINSTLSFEDFANAASNIAFNGINSLILT</sequence>
<protein>
    <submittedName>
        <fullName evidence="4">TetR/AcrR family transcriptional regulator</fullName>
    </submittedName>
</protein>
<evidence type="ECO:0000256" key="2">
    <source>
        <dbReference type="PROSITE-ProRule" id="PRU00335"/>
    </source>
</evidence>
<dbReference type="Proteomes" id="UP000824633">
    <property type="component" value="Chromosome"/>
</dbReference>
<dbReference type="InterPro" id="IPR001647">
    <property type="entry name" value="HTH_TetR"/>
</dbReference>
<proteinExistence type="predicted"/>
<keyword evidence="5" id="KW-1185">Reference proteome</keyword>
<dbReference type="Pfam" id="PF14278">
    <property type="entry name" value="TetR_C_8"/>
    <property type="match status" value="1"/>
</dbReference>
<dbReference type="PANTHER" id="PTHR43479">
    <property type="entry name" value="ACREF/ENVCD OPERON REPRESSOR-RELATED"/>
    <property type="match status" value="1"/>
</dbReference>
<dbReference type="Pfam" id="PF00440">
    <property type="entry name" value="TetR_N"/>
    <property type="match status" value="1"/>
</dbReference>
<reference evidence="5" key="1">
    <citation type="submission" date="2021-07" db="EMBL/GenBank/DDBJ databases">
        <title>Complete genome sequencing of a Clostridium isolate.</title>
        <authorList>
            <person name="Ueki A."/>
            <person name="Tonouchi A."/>
        </authorList>
    </citation>
    <scope>NUCLEOTIDE SEQUENCE [LARGE SCALE GENOMIC DNA]</scope>
    <source>
        <strain evidence="5">C5S11</strain>
    </source>
</reference>
<accession>A0ABN6ITC6</accession>
<dbReference type="InterPro" id="IPR009057">
    <property type="entry name" value="Homeodomain-like_sf"/>
</dbReference>
<dbReference type="InterPro" id="IPR050624">
    <property type="entry name" value="HTH-type_Tx_Regulator"/>
</dbReference>
<feature type="domain" description="HTH tetR-type" evidence="3">
    <location>
        <begin position="13"/>
        <end position="73"/>
    </location>
</feature>
<gene>
    <name evidence="4" type="ORF">psyc5s11_15170</name>
</gene>